<dbReference type="EMBL" id="KB741077">
    <property type="protein sequence ID" value="ENN74252.1"/>
    <property type="molecule type" value="Genomic_DNA"/>
</dbReference>
<dbReference type="EnsemblMetazoa" id="XM_019909373.1">
    <property type="protein sequence ID" value="XP_019764932.1"/>
    <property type="gene ID" value="LOC109540872"/>
</dbReference>
<reference evidence="5" key="2">
    <citation type="submission" date="2024-08" db="UniProtKB">
        <authorList>
            <consortium name="EnsemblMetazoa"/>
        </authorList>
    </citation>
    <scope>IDENTIFICATION</scope>
</reference>
<dbReference type="InterPro" id="IPR037516">
    <property type="entry name" value="Tripartite_DENN"/>
</dbReference>
<dbReference type="OrthoDB" id="10265409at2759"/>
<dbReference type="EMBL" id="KB631792">
    <property type="protein sequence ID" value="ERL86121.1"/>
    <property type="molecule type" value="Genomic_DNA"/>
</dbReference>
<dbReference type="PANTHER" id="PTHR13677">
    <property type="entry name" value="LD41638P"/>
    <property type="match status" value="1"/>
</dbReference>
<accession>N6U6Q9</accession>
<evidence type="ECO:0000256" key="1">
    <source>
        <dbReference type="ARBA" id="ARBA00007159"/>
    </source>
</evidence>
<dbReference type="GO" id="GO:0055037">
    <property type="term" value="C:recycling endosome"/>
    <property type="evidence" value="ECO:0007669"/>
    <property type="project" value="TreeGrafter"/>
</dbReference>
<gene>
    <name evidence="5" type="primary">109540872</name>
    <name evidence="4" type="ORF">D910_03535</name>
    <name evidence="3" type="ORF">YQE_09224</name>
</gene>
<evidence type="ECO:0000313" key="7">
    <source>
        <dbReference type="Proteomes" id="UP000030742"/>
    </source>
</evidence>
<reference evidence="6 7" key="1">
    <citation type="journal article" date="2013" name="Genome Biol.">
        <title>Draft genome of the mountain pine beetle, Dendroctonus ponderosae Hopkins, a major forest pest.</title>
        <authorList>
            <person name="Keeling C.I."/>
            <person name="Yuen M.M."/>
            <person name="Liao N.Y."/>
            <person name="Docking T.R."/>
            <person name="Chan S.K."/>
            <person name="Taylor G.A."/>
            <person name="Palmquist D.L."/>
            <person name="Jackman S.D."/>
            <person name="Nguyen A."/>
            <person name="Li M."/>
            <person name="Henderson H."/>
            <person name="Janes J.K."/>
            <person name="Zhao Y."/>
            <person name="Pandoh P."/>
            <person name="Moore R."/>
            <person name="Sperling F.A."/>
            <person name="Huber D.P."/>
            <person name="Birol I."/>
            <person name="Jones S.J."/>
            <person name="Bohlmann J."/>
        </authorList>
    </citation>
    <scope>NUCLEOTIDE SEQUENCE</scope>
</reference>
<proteinExistence type="inferred from homology"/>
<dbReference type="Proteomes" id="UP000030742">
    <property type="component" value="Unassembled WGS sequence"/>
</dbReference>
<dbReference type="KEGG" id="dpa:109540872"/>
<sequence length="561" mass="64461">MTDGQNDSNNTDFVSANVWEGFSNWLHCICVVTFDLELGQALETQYPKHVQLTEQEISNICYSAFPDSNSGCMGDTKFVIRLPTKSKRDFNSEHVNYNMKCPPALKIDEGYIWGYVYFRQVRDINLPRGYFQKSLVLLSYLPFNNLFTEICDYIAPEYFDHGEKCLEAICNNIKRWPPPTPGISLGLPILGQVFQTCIPVSSVRGNEFGEFKVLTQVEELNLFELFKPVLSHIHLLWELVITSEPIVVMASSPTNCSSMVLALTRLISPLQFCGDYRPYFTIHDSEFKQYKQYTCKERFPRFPPPAILGVTNPFFAKTFQHWPHTIILNDGAGQNSKYKVKKPALSKMIENSSGIYTSYKPFLQKDKNIIKNLMTGVSSNRPDEAQSALLRKHLLELTHSFMYPLERYIASLMPLQKDISAFKAVPIPSPFNPENFFTTLDTGGPQLTLNKTNIKGDWTGLYRKFFRSRNFNSWYHSRYRELAQKLQALHTEALSNADLKNWVQDRPEVEVVDMVLRLKNKIGECENEIPVSETVKQQLNERMQDVVTSLPDDLKNILKIS</sequence>
<dbReference type="PANTHER" id="PTHR13677:SF0">
    <property type="entry name" value="LD41638P"/>
    <property type="match status" value="1"/>
</dbReference>
<dbReference type="InterPro" id="IPR024224">
    <property type="entry name" value="DENND6"/>
</dbReference>
<dbReference type="Proteomes" id="UP000019118">
    <property type="component" value="Unassembled WGS sequence"/>
</dbReference>
<dbReference type="STRING" id="77166.N6U6Q9"/>
<evidence type="ECO:0000313" key="3">
    <source>
        <dbReference type="EMBL" id="ENN74252.1"/>
    </source>
</evidence>
<feature type="non-terminal residue" evidence="3">
    <location>
        <position position="1"/>
    </location>
</feature>
<name>N6U6Q9_DENPD</name>
<organism evidence="3">
    <name type="scientific">Dendroctonus ponderosae</name>
    <name type="common">Mountain pine beetle</name>
    <dbReference type="NCBI Taxonomy" id="77166"/>
    <lineage>
        <taxon>Eukaryota</taxon>
        <taxon>Metazoa</taxon>
        <taxon>Ecdysozoa</taxon>
        <taxon>Arthropoda</taxon>
        <taxon>Hexapoda</taxon>
        <taxon>Insecta</taxon>
        <taxon>Pterygota</taxon>
        <taxon>Neoptera</taxon>
        <taxon>Endopterygota</taxon>
        <taxon>Coleoptera</taxon>
        <taxon>Polyphaga</taxon>
        <taxon>Cucujiformia</taxon>
        <taxon>Curculionidae</taxon>
        <taxon>Scolytinae</taxon>
        <taxon>Dendroctonus</taxon>
    </lineage>
</organism>
<dbReference type="OMA" id="EANLEHW"/>
<dbReference type="HOGENOM" id="CLU_017013_0_1_1"/>
<feature type="domain" description="UDENN" evidence="2">
    <location>
        <begin position="27"/>
        <end position="476"/>
    </location>
</feature>
<evidence type="ECO:0000313" key="4">
    <source>
        <dbReference type="EMBL" id="ERL86121.1"/>
    </source>
</evidence>
<dbReference type="Pfam" id="PF08616">
    <property type="entry name" value="SPA"/>
    <property type="match status" value="1"/>
</dbReference>
<protein>
    <recommendedName>
        <fullName evidence="2">UDENN domain-containing protein</fullName>
    </recommendedName>
</protein>
<dbReference type="AlphaFoldDB" id="N6U6Q9"/>
<dbReference type="PROSITE" id="PS50211">
    <property type="entry name" value="DENN"/>
    <property type="match status" value="1"/>
</dbReference>
<keyword evidence="6" id="KW-1185">Reference proteome</keyword>
<comment type="similarity">
    <text evidence="1">Belongs to the DENND6 family.</text>
</comment>
<evidence type="ECO:0000313" key="6">
    <source>
        <dbReference type="Proteomes" id="UP000019118"/>
    </source>
</evidence>
<evidence type="ECO:0000259" key="2">
    <source>
        <dbReference type="PROSITE" id="PS50211"/>
    </source>
</evidence>
<dbReference type="GO" id="GO:0005085">
    <property type="term" value="F:guanyl-nucleotide exchange factor activity"/>
    <property type="evidence" value="ECO:0007669"/>
    <property type="project" value="InterPro"/>
</dbReference>
<evidence type="ECO:0000313" key="5">
    <source>
        <dbReference type="EnsemblMetazoa" id="XP_019764932.1"/>
    </source>
</evidence>